<dbReference type="RefSeq" id="WP_235119913.1">
    <property type="nucleotide sequence ID" value="NZ_CP090978.1"/>
</dbReference>
<reference evidence="4 5" key="1">
    <citation type="journal article" date="2024" name="Int. J. Syst. Evol. Microbiol.">
        <title>Paenibacillus hexagrammi sp. nov., a novel bacterium isolated from the gut content of Hexagrammos agrammus.</title>
        <authorList>
            <person name="Jung H.K."/>
            <person name="Kim D.G."/>
            <person name="Zin H."/>
            <person name="Park J."/>
            <person name="Jung H."/>
            <person name="Kim Y.O."/>
            <person name="Kong H.J."/>
            <person name="Kim J.W."/>
            <person name="Kim Y.S."/>
        </authorList>
    </citation>
    <scope>NUCLEOTIDE SEQUENCE [LARGE SCALE GENOMIC DNA]</scope>
    <source>
        <strain evidence="4 5">YPD9-1</strain>
    </source>
</reference>
<dbReference type="EMBL" id="CP090978">
    <property type="protein sequence ID" value="UJF33543.1"/>
    <property type="molecule type" value="Genomic_DNA"/>
</dbReference>
<proteinExistence type="predicted"/>
<evidence type="ECO:0000259" key="3">
    <source>
        <dbReference type="Pfam" id="PF09990"/>
    </source>
</evidence>
<feature type="transmembrane region" description="Helical" evidence="2">
    <location>
        <begin position="72"/>
        <end position="93"/>
    </location>
</feature>
<sequence length="166" mass="17708">MDYLLRNSHFIFTHFPIALLIFSFVFDLLALILKKKDWHSAGMLALLVGTLGAIASFITGPEMSRNPLLPTHALYAQLTMIASILLSVIRIGLLLWKKKHIGGHPVYLVGALVAVLLVSYTGHLGGKMVHRPFTPGMNMQGGPGQGPGQGQGQGQGTGQGQGQGQG</sequence>
<gene>
    <name evidence="4" type="ORF">L0M14_29280</name>
</gene>
<feature type="transmembrane region" description="Helical" evidence="2">
    <location>
        <begin position="12"/>
        <end position="33"/>
    </location>
</feature>
<protein>
    <recommendedName>
        <fullName evidence="3">DUF2231 domain-containing protein</fullName>
    </recommendedName>
</protein>
<evidence type="ECO:0000256" key="1">
    <source>
        <dbReference type="SAM" id="MobiDB-lite"/>
    </source>
</evidence>
<feature type="compositionally biased region" description="Gly residues" evidence="1">
    <location>
        <begin position="139"/>
        <end position="166"/>
    </location>
</feature>
<feature type="domain" description="DUF2231" evidence="3">
    <location>
        <begin position="9"/>
        <end position="131"/>
    </location>
</feature>
<feature type="transmembrane region" description="Helical" evidence="2">
    <location>
        <begin position="40"/>
        <end position="60"/>
    </location>
</feature>
<keyword evidence="2" id="KW-0812">Transmembrane</keyword>
<feature type="region of interest" description="Disordered" evidence="1">
    <location>
        <begin position="132"/>
        <end position="166"/>
    </location>
</feature>
<evidence type="ECO:0000256" key="2">
    <source>
        <dbReference type="SAM" id="Phobius"/>
    </source>
</evidence>
<keyword evidence="2" id="KW-1133">Transmembrane helix</keyword>
<dbReference type="InterPro" id="IPR019251">
    <property type="entry name" value="DUF2231_TM"/>
</dbReference>
<organism evidence="4 5">
    <name type="scientific">Paenibacillus hexagrammi</name>
    <dbReference type="NCBI Taxonomy" id="2908839"/>
    <lineage>
        <taxon>Bacteria</taxon>
        <taxon>Bacillati</taxon>
        <taxon>Bacillota</taxon>
        <taxon>Bacilli</taxon>
        <taxon>Bacillales</taxon>
        <taxon>Paenibacillaceae</taxon>
        <taxon>Paenibacillus</taxon>
    </lineage>
</organism>
<name>A0ABY3SID2_9BACL</name>
<dbReference type="Proteomes" id="UP001649230">
    <property type="component" value="Chromosome"/>
</dbReference>
<keyword evidence="2" id="KW-0472">Membrane</keyword>
<feature type="transmembrane region" description="Helical" evidence="2">
    <location>
        <begin position="105"/>
        <end position="123"/>
    </location>
</feature>
<evidence type="ECO:0000313" key="5">
    <source>
        <dbReference type="Proteomes" id="UP001649230"/>
    </source>
</evidence>
<accession>A0ABY3SID2</accession>
<dbReference type="Pfam" id="PF09990">
    <property type="entry name" value="DUF2231"/>
    <property type="match status" value="1"/>
</dbReference>
<keyword evidence="5" id="KW-1185">Reference proteome</keyword>
<evidence type="ECO:0000313" key="4">
    <source>
        <dbReference type="EMBL" id="UJF33543.1"/>
    </source>
</evidence>